<evidence type="ECO:0000313" key="5">
    <source>
        <dbReference type="EMBL" id="GGB18353.1"/>
    </source>
</evidence>
<proteinExistence type="predicted"/>
<reference evidence="5" key="1">
    <citation type="journal article" date="2014" name="Int. J. Syst. Evol. Microbiol.">
        <title>Complete genome sequence of Corynebacterium casei LMG S-19264T (=DSM 44701T), isolated from a smear-ripened cheese.</title>
        <authorList>
            <consortium name="US DOE Joint Genome Institute (JGI-PGF)"/>
            <person name="Walter F."/>
            <person name="Albersmeier A."/>
            <person name="Kalinowski J."/>
            <person name="Ruckert C."/>
        </authorList>
    </citation>
    <scope>NUCLEOTIDE SEQUENCE</scope>
    <source>
        <strain evidence="5">CGMCC 1.12827</strain>
    </source>
</reference>
<comment type="subcellular location">
    <subcellularLocation>
        <location evidence="1">Membrane</location>
    </subcellularLocation>
</comment>
<evidence type="ECO:0008006" key="7">
    <source>
        <dbReference type="Google" id="ProtNLM"/>
    </source>
</evidence>
<accession>A0A916SX59</accession>
<evidence type="ECO:0000256" key="1">
    <source>
        <dbReference type="ARBA" id="ARBA00004370"/>
    </source>
</evidence>
<evidence type="ECO:0000256" key="2">
    <source>
        <dbReference type="ARBA" id="ARBA00023136"/>
    </source>
</evidence>
<feature type="region of interest" description="Disordered" evidence="3">
    <location>
        <begin position="1"/>
        <end position="36"/>
    </location>
</feature>
<keyword evidence="4" id="KW-0812">Transmembrane</keyword>
<feature type="compositionally biased region" description="Low complexity" evidence="3">
    <location>
        <begin position="1"/>
        <end position="22"/>
    </location>
</feature>
<evidence type="ECO:0000256" key="4">
    <source>
        <dbReference type="SAM" id="Phobius"/>
    </source>
</evidence>
<dbReference type="AlphaFoldDB" id="A0A916SX59"/>
<dbReference type="EMBL" id="BMGC01000002">
    <property type="protein sequence ID" value="GGB18353.1"/>
    <property type="molecule type" value="Genomic_DNA"/>
</dbReference>
<dbReference type="RefSeq" id="WP_188584828.1">
    <property type="nucleotide sequence ID" value="NZ_BMGC01000002.1"/>
</dbReference>
<protein>
    <recommendedName>
        <fullName evidence="7">Mce-associated membrane protein</fullName>
    </recommendedName>
</protein>
<keyword evidence="6" id="KW-1185">Reference proteome</keyword>
<feature type="transmembrane region" description="Helical" evidence="4">
    <location>
        <begin position="46"/>
        <end position="67"/>
    </location>
</feature>
<name>A0A916SX59_9ACTN</name>
<dbReference type="GO" id="GO:0016020">
    <property type="term" value="C:membrane"/>
    <property type="evidence" value="ECO:0007669"/>
    <property type="project" value="UniProtKB-SubCell"/>
</dbReference>
<dbReference type="PANTHER" id="PTHR37042">
    <property type="entry name" value="OUTER MEMBRANE PROTEIN RV1973"/>
    <property type="match status" value="1"/>
</dbReference>
<gene>
    <name evidence="5" type="ORF">GCM10011489_03040</name>
</gene>
<dbReference type="PANTHER" id="PTHR37042:SF4">
    <property type="entry name" value="OUTER MEMBRANE PROTEIN RV1973"/>
    <property type="match status" value="1"/>
</dbReference>
<comment type="caution">
    <text evidence="5">The sequence shown here is derived from an EMBL/GenBank/DDBJ whole genome shotgun (WGS) entry which is preliminary data.</text>
</comment>
<dbReference type="Proteomes" id="UP000621454">
    <property type="component" value="Unassembled WGS sequence"/>
</dbReference>
<keyword evidence="2 4" id="KW-0472">Membrane</keyword>
<keyword evidence="4" id="KW-1133">Transmembrane helix</keyword>
<organism evidence="5 6">
    <name type="scientific">Gordonia jinhuaensis</name>
    <dbReference type="NCBI Taxonomy" id="1517702"/>
    <lineage>
        <taxon>Bacteria</taxon>
        <taxon>Bacillati</taxon>
        <taxon>Actinomycetota</taxon>
        <taxon>Actinomycetes</taxon>
        <taxon>Mycobacteriales</taxon>
        <taxon>Gordoniaceae</taxon>
        <taxon>Gordonia</taxon>
    </lineage>
</organism>
<evidence type="ECO:0000256" key="3">
    <source>
        <dbReference type="SAM" id="MobiDB-lite"/>
    </source>
</evidence>
<evidence type="ECO:0000313" key="6">
    <source>
        <dbReference type="Proteomes" id="UP000621454"/>
    </source>
</evidence>
<sequence>MSISEDAATTAGDSAAGDAPGDTAGGASGVPVARSRRPVSRPARRWILVVVVAVAIAAPTAVAVTYATKYYDARSSARHSVTSPAFAADAMDTARRYAAELLTYDAAGYDRLDARIRQISTPAFADTYIRASAQAREGNAAVSGSSHAESKEAGIESISPTRAVVLATLDQTVTSPQLTADVPAGVPYQSRVRITLVRQDGHWRIDDFAVV</sequence>
<reference evidence="5" key="2">
    <citation type="submission" date="2020-09" db="EMBL/GenBank/DDBJ databases">
        <authorList>
            <person name="Sun Q."/>
            <person name="Zhou Y."/>
        </authorList>
    </citation>
    <scope>NUCLEOTIDE SEQUENCE</scope>
    <source>
        <strain evidence="5">CGMCC 1.12827</strain>
    </source>
</reference>